<dbReference type="InterPro" id="IPR003361">
    <property type="entry name" value="Acetaldehyde_dehydrogenase"/>
</dbReference>
<protein>
    <recommendedName>
        <fullName evidence="3">Acetaldehyde dehydrogenase</fullName>
        <ecNumber evidence="3">1.2.1.10</ecNumber>
    </recommendedName>
    <alternativeName>
        <fullName evidence="3">Acetaldehyde dehydrogenase [acetylating]</fullName>
    </alternativeName>
</protein>
<feature type="binding site" evidence="3">
    <location>
        <begin position="11"/>
        <end position="14"/>
    </location>
    <ligand>
        <name>NAD(+)</name>
        <dbReference type="ChEBI" id="CHEBI:57540"/>
    </ligand>
</feature>
<dbReference type="RefSeq" id="WP_238074258.1">
    <property type="nucleotide sequence ID" value="NZ_JAKNJB010000018.1"/>
</dbReference>
<comment type="similarity">
    <text evidence="1 3">Belongs to the acetaldehyde dehydrogenase family.</text>
</comment>
<gene>
    <name evidence="5" type="ORF">L0P79_11195</name>
</gene>
<dbReference type="HAMAP" id="MF_01657">
    <property type="entry name" value="Ac_ald_DH_ac"/>
    <property type="match status" value="1"/>
</dbReference>
<keyword evidence="3 5" id="KW-0560">Oxidoreductase</keyword>
<feature type="domain" description="Semialdehyde dehydrogenase NAD-binding" evidence="4">
    <location>
        <begin position="5"/>
        <end position="118"/>
    </location>
</feature>
<organism evidence="5 6">
    <name type="scientific">Intestinimonas massiliensis</name>
    <name type="common">ex Afouda et al. 2020</name>
    <dbReference type="NCBI Taxonomy" id="1673721"/>
    <lineage>
        <taxon>Bacteria</taxon>
        <taxon>Bacillati</taxon>
        <taxon>Bacillota</taxon>
        <taxon>Clostridia</taxon>
        <taxon>Eubacteriales</taxon>
        <taxon>Intestinimonas</taxon>
    </lineage>
</organism>
<dbReference type="GO" id="GO:0008774">
    <property type="term" value="F:acetaldehyde dehydrogenase (acetylating) activity"/>
    <property type="evidence" value="ECO:0007669"/>
    <property type="project" value="UniProtKB-EC"/>
</dbReference>
<dbReference type="Pfam" id="PF01118">
    <property type="entry name" value="Semialdhyde_dh"/>
    <property type="match status" value="1"/>
</dbReference>
<feature type="binding site" evidence="3">
    <location>
        <begin position="157"/>
        <end position="165"/>
    </location>
    <ligand>
        <name>NAD(+)</name>
        <dbReference type="ChEBI" id="CHEBI:57540"/>
    </ligand>
</feature>
<dbReference type="SUPFAM" id="SSF55347">
    <property type="entry name" value="Glyceraldehyde-3-phosphate dehydrogenase-like, C-terminal domain"/>
    <property type="match status" value="1"/>
</dbReference>
<evidence type="ECO:0000256" key="1">
    <source>
        <dbReference type="ARBA" id="ARBA00009244"/>
    </source>
</evidence>
<proteinExistence type="inferred from homology"/>
<keyword evidence="6" id="KW-1185">Reference proteome</keyword>
<keyword evidence="2 3" id="KW-0520">NAD</keyword>
<dbReference type="InterPro" id="IPR000534">
    <property type="entry name" value="Semialdehyde_DH_NAD-bd"/>
</dbReference>
<dbReference type="InterPro" id="IPR015426">
    <property type="entry name" value="Acetylaldehyde_DH_C"/>
</dbReference>
<dbReference type="EMBL" id="JAKNJB010000018">
    <property type="protein sequence ID" value="MCG4527644.1"/>
    <property type="molecule type" value="Genomic_DNA"/>
</dbReference>
<dbReference type="InterPro" id="IPR036291">
    <property type="entry name" value="NAD(P)-bd_dom_sf"/>
</dbReference>
<comment type="caution">
    <text evidence="5">The sequence shown here is derived from an EMBL/GenBank/DDBJ whole genome shotgun (WGS) entry which is preliminary data.</text>
</comment>
<feature type="binding site" evidence="3">
    <location>
        <position position="272"/>
    </location>
    <ligand>
        <name>NAD(+)</name>
        <dbReference type="ChEBI" id="CHEBI:57540"/>
    </ligand>
</feature>
<dbReference type="EC" id="1.2.1.10" evidence="3"/>
<evidence type="ECO:0000256" key="2">
    <source>
        <dbReference type="ARBA" id="ARBA00023027"/>
    </source>
</evidence>
<comment type="catalytic activity">
    <reaction evidence="3">
        <text>acetaldehyde + NAD(+) + CoA = acetyl-CoA + NADH + H(+)</text>
        <dbReference type="Rhea" id="RHEA:23288"/>
        <dbReference type="ChEBI" id="CHEBI:15343"/>
        <dbReference type="ChEBI" id="CHEBI:15378"/>
        <dbReference type="ChEBI" id="CHEBI:57287"/>
        <dbReference type="ChEBI" id="CHEBI:57288"/>
        <dbReference type="ChEBI" id="CHEBI:57540"/>
        <dbReference type="ChEBI" id="CHEBI:57945"/>
        <dbReference type="EC" id="1.2.1.10"/>
    </reaction>
</comment>
<keyword evidence="3" id="KW-0058">Aromatic hydrocarbons catabolism</keyword>
<dbReference type="CDD" id="cd23933">
    <property type="entry name" value="ALDH_C"/>
    <property type="match status" value="1"/>
</dbReference>
<dbReference type="SMART" id="SM00859">
    <property type="entry name" value="Semialdhyde_dh"/>
    <property type="match status" value="1"/>
</dbReference>
<dbReference type="NCBIfam" id="NF006157">
    <property type="entry name" value="PRK08300.1"/>
    <property type="match status" value="1"/>
</dbReference>
<name>A0ABS9MA09_9FIRM</name>
<feature type="active site" description="Acyl-thioester intermediate" evidence="3">
    <location>
        <position position="126"/>
    </location>
</feature>
<dbReference type="Proteomes" id="UP001200313">
    <property type="component" value="Unassembled WGS sequence"/>
</dbReference>
<dbReference type="Gene3D" id="3.40.50.720">
    <property type="entry name" value="NAD(P)-binding Rossmann-like Domain"/>
    <property type="match status" value="1"/>
</dbReference>
<evidence type="ECO:0000313" key="6">
    <source>
        <dbReference type="Proteomes" id="UP001200313"/>
    </source>
</evidence>
<dbReference type="NCBIfam" id="TIGR03215">
    <property type="entry name" value="ac_ald_DH_ac"/>
    <property type="match status" value="1"/>
</dbReference>
<evidence type="ECO:0000313" key="5">
    <source>
        <dbReference type="EMBL" id="MCG4527644.1"/>
    </source>
</evidence>
<dbReference type="PIRSF" id="PIRSF015689">
    <property type="entry name" value="Actaldh_dh_actl"/>
    <property type="match status" value="1"/>
</dbReference>
<dbReference type="Gene3D" id="3.30.360.10">
    <property type="entry name" value="Dihydrodipicolinate Reductase, domain 2"/>
    <property type="match status" value="1"/>
</dbReference>
<accession>A0ABS9MA09</accession>
<dbReference type="Pfam" id="PF09290">
    <property type="entry name" value="AcetDehyd-dimer"/>
    <property type="match status" value="1"/>
</dbReference>
<sequence length="291" mass="31080">MKKAKVAIIGSGNIGMDLMYKVLRNPNLEMSILVGQDVDSPRLQIAADLGIRTSSAGIQAIIDDPDCCDIVFDATTAAVHKMHAPILKQLGKKAIDMTPAGVGALVVPAFNLEENLDADNINLISCGGQAVIPIIGAISRLVPVEYAEAVNASGSKSVGPGTRANVDEYTHHTGDAIRSVGGAKTSKALIVINPADPPIKMHNTIYCILERLDEQLAAKIDKAVHDIVAEIQSYVPGYNMTTPPQFDYERRMVTTMVEIEGAGDYLPKYSGNLDIITQAGVRVAARMAEQM</sequence>
<reference evidence="5 6" key="1">
    <citation type="submission" date="2022-01" db="EMBL/GenBank/DDBJ databases">
        <title>Collection of gut derived symbiotic bacterial strains cultured from healthy donors.</title>
        <authorList>
            <person name="Lin H."/>
            <person name="Kohout C."/>
            <person name="Waligurski E."/>
            <person name="Pamer E.G."/>
        </authorList>
    </citation>
    <scope>NUCLEOTIDE SEQUENCE [LARGE SCALE GENOMIC DNA]</scope>
    <source>
        <strain evidence="5 6">DFI.3.7</strain>
    </source>
</reference>
<evidence type="ECO:0000256" key="3">
    <source>
        <dbReference type="HAMAP-Rule" id="MF_01657"/>
    </source>
</evidence>
<evidence type="ECO:0000259" key="4">
    <source>
        <dbReference type="SMART" id="SM00859"/>
    </source>
</evidence>
<dbReference type="SUPFAM" id="SSF51735">
    <property type="entry name" value="NAD(P)-binding Rossmann-fold domains"/>
    <property type="match status" value="1"/>
</dbReference>